<protein>
    <submittedName>
        <fullName evidence="3">Uncharacterized protein</fullName>
    </submittedName>
</protein>
<evidence type="ECO:0000256" key="2">
    <source>
        <dbReference type="SAM" id="SignalP"/>
    </source>
</evidence>
<feature type="compositionally biased region" description="Basic and acidic residues" evidence="1">
    <location>
        <begin position="69"/>
        <end position="79"/>
    </location>
</feature>
<feature type="chain" id="PRO_5016296420" evidence="2">
    <location>
        <begin position="20"/>
        <end position="120"/>
    </location>
</feature>
<feature type="compositionally biased region" description="Basic and acidic residues" evidence="1">
    <location>
        <begin position="96"/>
        <end position="110"/>
    </location>
</feature>
<accession>A0A326RU94</accession>
<feature type="signal peptide" evidence="2">
    <location>
        <begin position="1"/>
        <end position="19"/>
    </location>
</feature>
<dbReference type="RefSeq" id="WP_111392348.1">
    <property type="nucleotide sequence ID" value="NZ_QKTX01000004.1"/>
</dbReference>
<keyword evidence="2" id="KW-0732">Signal</keyword>
<sequence length="120" mass="13495">MKNTVFFLVALLIASVSYSQQLTTGPKAKNAQVGKVKTPKITMLHESHPSVLQGPVAKNTEVWMEEPARKSKVGFREEIDNPQGLKAKNSNPWDRPQPKVDSKAVYKEPKSMSPKRTWIH</sequence>
<reference evidence="3 4" key="1">
    <citation type="submission" date="2018-06" db="EMBL/GenBank/DDBJ databases">
        <title>Genomic Encyclopedia of Archaeal and Bacterial Type Strains, Phase II (KMG-II): from individual species to whole genera.</title>
        <authorList>
            <person name="Goeker M."/>
        </authorList>
    </citation>
    <scope>NUCLEOTIDE SEQUENCE [LARGE SCALE GENOMIC DNA]</scope>
    <source>
        <strain evidence="3 4">T4</strain>
    </source>
</reference>
<dbReference type="EMBL" id="QKTX01000004">
    <property type="protein sequence ID" value="PZV84698.1"/>
    <property type="molecule type" value="Genomic_DNA"/>
</dbReference>
<evidence type="ECO:0000313" key="4">
    <source>
        <dbReference type="Proteomes" id="UP000248917"/>
    </source>
</evidence>
<dbReference type="Proteomes" id="UP000248917">
    <property type="component" value="Unassembled WGS sequence"/>
</dbReference>
<dbReference type="AlphaFoldDB" id="A0A326RU94"/>
<gene>
    <name evidence="3" type="ORF">CLV31_104354</name>
</gene>
<keyword evidence="4" id="KW-1185">Reference proteome</keyword>
<proteinExistence type="predicted"/>
<dbReference type="OrthoDB" id="797657at2"/>
<name>A0A326RU94_9BACT</name>
<evidence type="ECO:0000256" key="1">
    <source>
        <dbReference type="SAM" id="MobiDB-lite"/>
    </source>
</evidence>
<organism evidence="3 4">
    <name type="scientific">Algoriphagus aquaeductus</name>
    <dbReference type="NCBI Taxonomy" id="475299"/>
    <lineage>
        <taxon>Bacteria</taxon>
        <taxon>Pseudomonadati</taxon>
        <taxon>Bacteroidota</taxon>
        <taxon>Cytophagia</taxon>
        <taxon>Cytophagales</taxon>
        <taxon>Cyclobacteriaceae</taxon>
        <taxon>Algoriphagus</taxon>
    </lineage>
</organism>
<comment type="caution">
    <text evidence="3">The sequence shown here is derived from an EMBL/GenBank/DDBJ whole genome shotgun (WGS) entry which is preliminary data.</text>
</comment>
<evidence type="ECO:0000313" key="3">
    <source>
        <dbReference type="EMBL" id="PZV84698.1"/>
    </source>
</evidence>
<feature type="region of interest" description="Disordered" evidence="1">
    <location>
        <begin position="69"/>
        <end position="120"/>
    </location>
</feature>